<protein>
    <submittedName>
        <fullName evidence="2">Uncharacterized protein</fullName>
    </submittedName>
</protein>
<proteinExistence type="predicted"/>
<reference evidence="2" key="1">
    <citation type="submission" date="2022-09" db="EMBL/GenBank/DDBJ databases">
        <title>Fusarium specimens isolated from Avocado Roots.</title>
        <authorList>
            <person name="Stajich J."/>
            <person name="Roper C."/>
            <person name="Heimlech-Rivalta G."/>
        </authorList>
    </citation>
    <scope>NUCLEOTIDE SEQUENCE</scope>
    <source>
        <strain evidence="2">CF00136</strain>
    </source>
</reference>
<comment type="caution">
    <text evidence="2">The sequence shown here is derived from an EMBL/GenBank/DDBJ whole genome shotgun (WGS) entry which is preliminary data.</text>
</comment>
<dbReference type="Proteomes" id="UP001152049">
    <property type="component" value="Unassembled WGS sequence"/>
</dbReference>
<dbReference type="AlphaFoldDB" id="A0A9W8VB07"/>
<keyword evidence="1" id="KW-0472">Membrane</keyword>
<name>A0A9W8VB07_9HYPO</name>
<keyword evidence="1" id="KW-0812">Transmembrane</keyword>
<keyword evidence="1" id="KW-1133">Transmembrane helix</keyword>
<organism evidence="2 3">
    <name type="scientific">Fusarium torreyae</name>
    <dbReference type="NCBI Taxonomy" id="1237075"/>
    <lineage>
        <taxon>Eukaryota</taxon>
        <taxon>Fungi</taxon>
        <taxon>Dikarya</taxon>
        <taxon>Ascomycota</taxon>
        <taxon>Pezizomycotina</taxon>
        <taxon>Sordariomycetes</taxon>
        <taxon>Hypocreomycetidae</taxon>
        <taxon>Hypocreales</taxon>
        <taxon>Nectriaceae</taxon>
        <taxon>Fusarium</taxon>
    </lineage>
</organism>
<keyword evidence="3" id="KW-1185">Reference proteome</keyword>
<dbReference type="OrthoDB" id="5428890at2759"/>
<dbReference type="EMBL" id="JAOQAZ010000023">
    <property type="protein sequence ID" value="KAJ4253951.1"/>
    <property type="molecule type" value="Genomic_DNA"/>
</dbReference>
<feature type="transmembrane region" description="Helical" evidence="1">
    <location>
        <begin position="290"/>
        <end position="314"/>
    </location>
</feature>
<evidence type="ECO:0000313" key="3">
    <source>
        <dbReference type="Proteomes" id="UP001152049"/>
    </source>
</evidence>
<accession>A0A9W8VB07</accession>
<sequence>MASEPQDDEKFKLLTTIWPRMTRVDFNTCQELCKLYFLFVDEQISSVHRKSSLYSAQTINELLSMIQHIRKHKDQTKAELFSDTSLATMRSADVAIRIWLTLDVPHLSDDSSPVPRWDSKITLPAFLSTRFTFPVTSRHNSPRQIPETFSVANLVQYYKFRISWTSDLSRHLRIDWEYKQITIFEHAICLRNHLEYADDCPLPKPLVLEAIDTIKLLFPDDKNTKALLAKEGRNFLKIPYGRERSLSLSTYHYWQGNISLLLDHWEQGSKGWSQIRLSPDRDNLLEYVTFWAATTVLILTVISITFSVASLTLAKQALDVSVRSLEVSVQSFELSLAIACAEANATDTLPAFCK</sequence>
<evidence type="ECO:0000313" key="2">
    <source>
        <dbReference type="EMBL" id="KAJ4253951.1"/>
    </source>
</evidence>
<gene>
    <name evidence="2" type="ORF">NW762_010350</name>
</gene>
<evidence type="ECO:0000256" key="1">
    <source>
        <dbReference type="SAM" id="Phobius"/>
    </source>
</evidence>